<dbReference type="Proteomes" id="UP001219518">
    <property type="component" value="Unassembled WGS sequence"/>
</dbReference>
<protein>
    <submittedName>
        <fullName evidence="2">Minor capsid protein VP1</fullName>
    </submittedName>
</protein>
<keyword evidence="3" id="KW-1185">Reference proteome</keyword>
<dbReference type="EMBL" id="JAHWGI010001211">
    <property type="protein sequence ID" value="KAK3925044.1"/>
    <property type="molecule type" value="Genomic_DNA"/>
</dbReference>
<sequence length="251" mass="28099">MVGNTNVPQNWYKSLRDGPQNTVDLNHDLEKQETETLQISSPNAVDIEDCAAHIANDNNQEAVVIENVSYNASEVEEWRTKLKEMFYDLDTRLAAKPELFLPGVRTLVNSYNKVRQEKSENGIASALFGMKNGLKTGHRIRLQPTAAPRRKRGNKHTQPHLRPRACKQTGKPPKAARAGEHGYSTQKRKGQFAPAPPAKERHIAAHNLEQRDENTDKSSSHLTLAGFDSKRTLFGFLEKDLVLSSCHIAGQ</sequence>
<organism evidence="2 3">
    <name type="scientific">Frankliniella fusca</name>
    <dbReference type="NCBI Taxonomy" id="407009"/>
    <lineage>
        <taxon>Eukaryota</taxon>
        <taxon>Metazoa</taxon>
        <taxon>Ecdysozoa</taxon>
        <taxon>Arthropoda</taxon>
        <taxon>Hexapoda</taxon>
        <taxon>Insecta</taxon>
        <taxon>Pterygota</taxon>
        <taxon>Neoptera</taxon>
        <taxon>Paraneoptera</taxon>
        <taxon>Thysanoptera</taxon>
        <taxon>Terebrantia</taxon>
        <taxon>Thripoidea</taxon>
        <taxon>Thripidae</taxon>
        <taxon>Frankliniella</taxon>
    </lineage>
</organism>
<dbReference type="AlphaFoldDB" id="A0AAE1HPD0"/>
<comment type="caution">
    <text evidence="2">The sequence shown here is derived from an EMBL/GenBank/DDBJ whole genome shotgun (WGS) entry which is preliminary data.</text>
</comment>
<gene>
    <name evidence="2" type="ORF">KUF71_013318</name>
</gene>
<reference evidence="2" key="2">
    <citation type="journal article" date="2023" name="BMC Genomics">
        <title>Pest status, molecular evolution, and epigenetic factors derived from the genome assembly of Frankliniella fusca, a thysanopteran phytovirus vector.</title>
        <authorList>
            <person name="Catto M.A."/>
            <person name="Labadie P.E."/>
            <person name="Jacobson A.L."/>
            <person name="Kennedy G.G."/>
            <person name="Srinivasan R."/>
            <person name="Hunt B.G."/>
        </authorList>
    </citation>
    <scope>NUCLEOTIDE SEQUENCE</scope>
    <source>
        <strain evidence="2">PL_HMW_Pooled</strain>
    </source>
</reference>
<name>A0AAE1HPD0_9NEOP</name>
<evidence type="ECO:0000313" key="2">
    <source>
        <dbReference type="EMBL" id="KAK3925044.1"/>
    </source>
</evidence>
<feature type="region of interest" description="Disordered" evidence="1">
    <location>
        <begin position="135"/>
        <end position="198"/>
    </location>
</feature>
<reference evidence="2" key="1">
    <citation type="submission" date="2021-07" db="EMBL/GenBank/DDBJ databases">
        <authorList>
            <person name="Catto M.A."/>
            <person name="Jacobson A."/>
            <person name="Kennedy G."/>
            <person name="Labadie P."/>
            <person name="Hunt B.G."/>
            <person name="Srinivasan R."/>
        </authorList>
    </citation>
    <scope>NUCLEOTIDE SEQUENCE</scope>
    <source>
        <strain evidence="2">PL_HMW_Pooled</strain>
        <tissue evidence="2">Head</tissue>
    </source>
</reference>
<evidence type="ECO:0000256" key="1">
    <source>
        <dbReference type="SAM" id="MobiDB-lite"/>
    </source>
</evidence>
<accession>A0AAE1HPD0</accession>
<feature type="compositionally biased region" description="Basic residues" evidence="1">
    <location>
        <begin position="148"/>
        <end position="165"/>
    </location>
</feature>
<evidence type="ECO:0000313" key="3">
    <source>
        <dbReference type="Proteomes" id="UP001219518"/>
    </source>
</evidence>
<proteinExistence type="predicted"/>